<evidence type="ECO:0000256" key="6">
    <source>
        <dbReference type="ARBA" id="ARBA00023146"/>
    </source>
</evidence>
<comment type="caution">
    <text evidence="9">The sequence shown here is derived from an EMBL/GenBank/DDBJ whole genome shotgun (WGS) entry which is preliminary data.</text>
</comment>
<dbReference type="InterPro" id="IPR020058">
    <property type="entry name" value="Glu/Gln-tRNA-synth_Ib_cat-dom"/>
</dbReference>
<comment type="similarity">
    <text evidence="7">Belongs to the class-I aminoacyl-tRNA synthetase family.</text>
</comment>
<organism evidence="9 10">
    <name type="scientific">Methylobacterium aquaticum</name>
    <dbReference type="NCBI Taxonomy" id="270351"/>
    <lineage>
        <taxon>Bacteria</taxon>
        <taxon>Pseudomonadati</taxon>
        <taxon>Pseudomonadota</taxon>
        <taxon>Alphaproteobacteria</taxon>
        <taxon>Hyphomicrobiales</taxon>
        <taxon>Methylobacteriaceae</taxon>
        <taxon>Methylobacterium</taxon>
    </lineage>
</organism>
<evidence type="ECO:0000256" key="4">
    <source>
        <dbReference type="ARBA" id="ARBA00022833"/>
    </source>
</evidence>
<evidence type="ECO:0000313" key="9">
    <source>
        <dbReference type="EMBL" id="KMO32546.1"/>
    </source>
</evidence>
<keyword evidence="4" id="KW-0862">Zinc</keyword>
<dbReference type="NCBIfam" id="NF004315">
    <property type="entry name" value="PRK05710.1-4"/>
    <property type="match status" value="1"/>
</dbReference>
<protein>
    <submittedName>
        <fullName evidence="9">Glutamyl-Q tRNA(Asp) ligase</fullName>
    </submittedName>
</protein>
<dbReference type="PRINTS" id="PR00987">
    <property type="entry name" value="TRNASYNTHGLU"/>
</dbReference>
<dbReference type="PANTHER" id="PTHR43311:SF1">
    <property type="entry name" value="GLUTAMYL-Q TRNA(ASP) SYNTHETASE"/>
    <property type="match status" value="1"/>
</dbReference>
<dbReference type="GO" id="GO:0006424">
    <property type="term" value="P:glutamyl-tRNA aminoacylation"/>
    <property type="evidence" value="ECO:0007669"/>
    <property type="project" value="TreeGrafter"/>
</dbReference>
<dbReference type="EMBL" id="LABX01000134">
    <property type="protein sequence ID" value="KMO32546.1"/>
    <property type="molecule type" value="Genomic_DNA"/>
</dbReference>
<dbReference type="PROSITE" id="PS00178">
    <property type="entry name" value="AA_TRNA_LIGASE_I"/>
    <property type="match status" value="1"/>
</dbReference>
<evidence type="ECO:0000256" key="3">
    <source>
        <dbReference type="ARBA" id="ARBA00022741"/>
    </source>
</evidence>
<evidence type="ECO:0000256" key="5">
    <source>
        <dbReference type="ARBA" id="ARBA00022840"/>
    </source>
</evidence>
<dbReference type="Gene3D" id="3.40.50.620">
    <property type="entry name" value="HUPs"/>
    <property type="match status" value="1"/>
</dbReference>
<dbReference type="AlphaFoldDB" id="A0A0J6V168"/>
<dbReference type="GO" id="GO:0004818">
    <property type="term" value="F:glutamate-tRNA ligase activity"/>
    <property type="evidence" value="ECO:0007669"/>
    <property type="project" value="TreeGrafter"/>
</dbReference>
<dbReference type="RefSeq" id="WP_048465037.1">
    <property type="nucleotide sequence ID" value="NZ_JBNTQU010000065.1"/>
</dbReference>
<dbReference type="PANTHER" id="PTHR43311">
    <property type="entry name" value="GLUTAMATE--TRNA LIGASE"/>
    <property type="match status" value="1"/>
</dbReference>
<accession>A0A0J6V168</accession>
<dbReference type="PATRIC" id="fig|270351.6.peg.1068"/>
<reference evidence="9 10" key="1">
    <citation type="submission" date="2015-03" db="EMBL/GenBank/DDBJ databases">
        <title>Genome sequencing of Methylobacterium aquaticum DSM16371 type strain.</title>
        <authorList>
            <person name="Chaudhry V."/>
            <person name="Patil P.B."/>
        </authorList>
    </citation>
    <scope>NUCLEOTIDE SEQUENCE [LARGE SCALE GENOMIC DNA]</scope>
    <source>
        <strain evidence="9 10">DSM 16371</strain>
    </source>
</reference>
<dbReference type="InterPro" id="IPR001412">
    <property type="entry name" value="aa-tRNA-synth_I_CS"/>
</dbReference>
<dbReference type="SUPFAM" id="SSF52374">
    <property type="entry name" value="Nucleotidylyl transferase"/>
    <property type="match status" value="1"/>
</dbReference>
<dbReference type="InterPro" id="IPR000924">
    <property type="entry name" value="Glu/Gln-tRNA-synth"/>
</dbReference>
<dbReference type="GO" id="GO:0005829">
    <property type="term" value="C:cytosol"/>
    <property type="evidence" value="ECO:0007669"/>
    <property type="project" value="TreeGrafter"/>
</dbReference>
<proteinExistence type="inferred from homology"/>
<evidence type="ECO:0000256" key="7">
    <source>
        <dbReference type="RuleBase" id="RU363037"/>
    </source>
</evidence>
<keyword evidence="2" id="KW-0479">Metal-binding</keyword>
<gene>
    <name evidence="9" type="ORF">VP06_17470</name>
</gene>
<dbReference type="Proteomes" id="UP000035929">
    <property type="component" value="Unassembled WGS sequence"/>
</dbReference>
<evidence type="ECO:0000256" key="1">
    <source>
        <dbReference type="ARBA" id="ARBA00022598"/>
    </source>
</evidence>
<dbReference type="OrthoDB" id="9807503at2"/>
<feature type="domain" description="Glutamyl/glutaminyl-tRNA synthetase class Ib catalytic" evidence="8">
    <location>
        <begin position="174"/>
        <end position="249"/>
    </location>
</feature>
<evidence type="ECO:0000313" key="10">
    <source>
        <dbReference type="Proteomes" id="UP000035929"/>
    </source>
</evidence>
<keyword evidence="5 7" id="KW-0067">ATP-binding</keyword>
<keyword evidence="1 7" id="KW-0436">Ligase</keyword>
<evidence type="ECO:0000256" key="2">
    <source>
        <dbReference type="ARBA" id="ARBA00022723"/>
    </source>
</evidence>
<dbReference type="GO" id="GO:0005524">
    <property type="term" value="F:ATP binding"/>
    <property type="evidence" value="ECO:0007669"/>
    <property type="project" value="UniProtKB-KW"/>
</dbReference>
<keyword evidence="7" id="KW-0648">Protein biosynthesis</keyword>
<dbReference type="InterPro" id="IPR049940">
    <property type="entry name" value="GluQ/Sye"/>
</dbReference>
<dbReference type="InterPro" id="IPR014729">
    <property type="entry name" value="Rossmann-like_a/b/a_fold"/>
</dbReference>
<keyword evidence="3 7" id="KW-0547">Nucleotide-binding</keyword>
<dbReference type="Pfam" id="PF00749">
    <property type="entry name" value="tRNA-synt_1c"/>
    <property type="match status" value="2"/>
</dbReference>
<name>A0A0J6V168_9HYPH</name>
<feature type="domain" description="Glutamyl/glutaminyl-tRNA synthetase class Ib catalytic" evidence="8">
    <location>
        <begin position="5"/>
        <end position="109"/>
    </location>
</feature>
<keyword evidence="6 7" id="KW-0030">Aminoacyl-tRNA synthetase</keyword>
<sequence>MPSPRLRFAPSPNGRLHLGHAYSAFLNAEIAKALHGDLWLRIEDIDPLRCRPEWADALTADLAWLGLAFPEPVWRQSARMSTYRAALDDLRARNLVYPCPCTRREIQAAGGEGRDPDGAPLYPGTCRGRPVPDAPHAWRLDMARALDLCPGPFAYTAFAPGEPDIVRTADPARWGDAVLGRKDVPTSYHLAVVLDDAAQGITHVVRGQDLEAATDLHVLLQRLLGLPTPRYHHHGLIRDAAGEKLSKSLRSEALAALRERGATPQEVRARLGFA</sequence>
<evidence type="ECO:0000259" key="8">
    <source>
        <dbReference type="Pfam" id="PF00749"/>
    </source>
</evidence>